<proteinExistence type="predicted"/>
<dbReference type="WBParaSite" id="RSKR_0000623100.1">
    <property type="protein sequence ID" value="RSKR_0000623100.1"/>
    <property type="gene ID" value="RSKR_0000623100"/>
</dbReference>
<evidence type="ECO:0000313" key="1">
    <source>
        <dbReference type="Proteomes" id="UP000095286"/>
    </source>
</evidence>
<evidence type="ECO:0000313" key="2">
    <source>
        <dbReference type="WBParaSite" id="RSKR_0000623100.1"/>
    </source>
</evidence>
<name>A0AC35U100_9BILA</name>
<accession>A0AC35U100</accession>
<dbReference type="Proteomes" id="UP000095286">
    <property type="component" value="Unplaced"/>
</dbReference>
<protein>
    <submittedName>
        <fullName evidence="2">F-box domain-containing protein</fullName>
    </submittedName>
</protein>
<sequence>MNLSGAPKDILIEIFMKLDPKFLVRTCNLVCKQWYQILEEDTFWLVRATNENCREILPPQELVKLVRNDYRLAKMFIKRPFNRNLIVETYDEKKSTGWNNVDNSVLNSRYSDYVIIKPPTKIVTDSVSIENFIEYNIVQIPQNHQKGSANKYMIIFFGTQEHAYLRESEICKYVENRAKFEVHRKQKHFDSAINEVCVEAGLIPFEFLGESHSSSPQPENNNSIARDEPSTSYQIEGHISPLAGPSNGDTSFNSAQIYSSANDFIQTTRPRRNSSSITFKDLLIPTYREGGAKSASTKKSFANSFSAYYEKAIKNYESYNGPKSVSSNGSLKRRRMKNESISLGDNFNINDAIDIDNLHPSILEHLDLKTSDLLSEGRKRLNSANSHQYPYQEPCGSGISHVFKEPYRDRMTSISHNSIGNCSMASGLGGGRTRYMSGMSDINFDDQEWNPQQFYAMLDEYGDQSDVDKTGIVSKEDIIEGRSCDECGYSIYVCEGKYRCARESCNIFNGAVLGQDKVAWDKKVKEEADAKALEAARKATNTILPTPRVTRNQGLSRVLTDTAAANALETPKVEPRAIRPKVVNKPPRIDPRDYSLLEEPRVPKIPKEKPEGATGGRSQKRGSYRKTKRPVGRPRKINTESPPLERTLQSSTGRESYEDYERPAKIAKMELPMLPNMSNLTNRGVAEEAQRRLRLMGQMKMRPNEAEDRARDKLKVLNKKAKFTPPAGYGGIRTCFLCRAQVRPQQSTKNKHRWRCIGKNCRKWYGWVTQGDEVPLDFGTRGHWKGLNFTILYICKADPSIQTLKYVSFVDFQAKTGETFKLANGSIARVVRRCFDVADLSEAGVTEKNFDGSIIRPRHMMTGYQLTSRFNKRGLEICRTASTIANSQASRSVVSRQHNSTGNSIFPTTYSSKPIILTSSPHIERTLLEIGHERFVVEDDRASDDEEEIDVETIDDEPSIFTPTSYPIKQEVEEEVSIPLHAPKIEHIIKRLPVPIETTRYETNPMEEPSILFKMLAKNAEELARRSSTEANCSSAVDCCIDMLAASFGPLLKVLSNHSGKKLLSEEAEFALTQTTIRLLTK</sequence>
<reference evidence="2" key="1">
    <citation type="submission" date="2016-11" db="UniProtKB">
        <authorList>
            <consortium name="WormBaseParasite"/>
        </authorList>
    </citation>
    <scope>IDENTIFICATION</scope>
    <source>
        <strain evidence="2">KR3021</strain>
    </source>
</reference>
<organism evidence="1 2">
    <name type="scientific">Rhabditophanes sp. KR3021</name>
    <dbReference type="NCBI Taxonomy" id="114890"/>
    <lineage>
        <taxon>Eukaryota</taxon>
        <taxon>Metazoa</taxon>
        <taxon>Ecdysozoa</taxon>
        <taxon>Nematoda</taxon>
        <taxon>Chromadorea</taxon>
        <taxon>Rhabditida</taxon>
        <taxon>Tylenchina</taxon>
        <taxon>Panagrolaimomorpha</taxon>
        <taxon>Strongyloidoidea</taxon>
        <taxon>Alloionematidae</taxon>
        <taxon>Rhabditophanes</taxon>
    </lineage>
</organism>